<dbReference type="EMBL" id="JACJSI010000008">
    <property type="protein sequence ID" value="MBD2529259.1"/>
    <property type="molecule type" value="Genomic_DNA"/>
</dbReference>
<dbReference type="RefSeq" id="WP_190939925.1">
    <property type="nucleotide sequence ID" value="NZ_JACJSI010000008.1"/>
</dbReference>
<feature type="compositionally biased region" description="Low complexity" evidence="1">
    <location>
        <begin position="443"/>
        <end position="456"/>
    </location>
</feature>
<feature type="compositionally biased region" description="Pro residues" evidence="1">
    <location>
        <begin position="385"/>
        <end position="399"/>
    </location>
</feature>
<feature type="compositionally biased region" description="Basic and acidic residues" evidence="1">
    <location>
        <begin position="338"/>
        <end position="362"/>
    </location>
</feature>
<organism evidence="2 3">
    <name type="scientific">Nostoc flagelliforme FACHB-838</name>
    <dbReference type="NCBI Taxonomy" id="2692904"/>
    <lineage>
        <taxon>Bacteria</taxon>
        <taxon>Bacillati</taxon>
        <taxon>Cyanobacteriota</taxon>
        <taxon>Cyanophyceae</taxon>
        <taxon>Nostocales</taxon>
        <taxon>Nostocaceae</taxon>
        <taxon>Nostoc</taxon>
    </lineage>
</organism>
<feature type="compositionally biased region" description="Polar residues" evidence="1">
    <location>
        <begin position="324"/>
        <end position="334"/>
    </location>
</feature>
<sequence>MNSWQKSVLDKLLSERFLIFRWVMTLVLVLSLTSCGDKAGSQEVSTGYRENPPQISQISKQFSEVSPPSVIQELRPILEVYQPQVAIVTPQPDEVFQDNKVTASFQVKDLPIYKDSQLQLGPHLHVILDNQPYIPVYDLNQPLVLPDLSPGTHTLRVFASRPWHESFKNEGAYAQTTFHIFTKTDDNNPDPKLPLLTYSRPQSSYGAEPILLDFYLTNAPLHLVGKENANDEFSDWRIRCTINGESFIFDRWQAVYLKGFRPGKNWVKLEFLDNQGNVLKNAFNTTVRLIDYQPKGKDTLSRIVRGELTADEVRGIVDPNYRLTPTPSVETTPLIQPKVEKQSIPETEIPKESKTQPEEPKLELPTAVPSPTLSPTPSEIIESPIPEPQPEVTPTPESMPLPEEVAPQPTKPRFGGFFNRRAGKVPTPQAPVETPPTLPPTLPEIIESPAPEIITPTPEPQLEVTPTPESTPLPEKFVPSTKSRLDGFFNRRASKVPTTQAPVETPPTLPPTLPEIIESPAPEIITPTPEPQAEVMPTPESTPLPEKIEVK</sequence>
<feature type="region of interest" description="Disordered" evidence="1">
    <location>
        <begin position="324"/>
        <end position="551"/>
    </location>
</feature>
<name>A0ABR8DL29_9NOSO</name>
<accession>A0ABR8DL29</accession>
<feature type="compositionally biased region" description="Pro residues" evidence="1">
    <location>
        <begin position="433"/>
        <end position="442"/>
    </location>
</feature>
<protein>
    <recommendedName>
        <fullName evidence="4">FHA domain containing protein</fullName>
    </recommendedName>
</protein>
<proteinExistence type="predicted"/>
<comment type="caution">
    <text evidence="2">The sequence shown here is derived from an EMBL/GenBank/DDBJ whole genome shotgun (WGS) entry which is preliminary data.</text>
</comment>
<evidence type="ECO:0008006" key="4">
    <source>
        <dbReference type="Google" id="ProtNLM"/>
    </source>
</evidence>
<reference evidence="2 3" key="1">
    <citation type="journal article" date="2020" name="ISME J.">
        <title>Comparative genomics reveals insights into cyanobacterial evolution and habitat adaptation.</title>
        <authorList>
            <person name="Chen M.Y."/>
            <person name="Teng W.K."/>
            <person name="Zhao L."/>
            <person name="Hu C.X."/>
            <person name="Zhou Y.K."/>
            <person name="Han B.P."/>
            <person name="Song L.R."/>
            <person name="Shu W.S."/>
        </authorList>
    </citation>
    <scope>NUCLEOTIDE SEQUENCE [LARGE SCALE GENOMIC DNA]</scope>
    <source>
        <strain evidence="2 3">FACHB-838</strain>
    </source>
</reference>
<evidence type="ECO:0000256" key="1">
    <source>
        <dbReference type="SAM" id="MobiDB-lite"/>
    </source>
</evidence>
<keyword evidence="3" id="KW-1185">Reference proteome</keyword>
<feature type="compositionally biased region" description="Pro residues" evidence="1">
    <location>
        <begin position="504"/>
        <end position="513"/>
    </location>
</feature>
<feature type="compositionally biased region" description="Low complexity" evidence="1">
    <location>
        <begin position="375"/>
        <end position="384"/>
    </location>
</feature>
<dbReference type="PROSITE" id="PS51257">
    <property type="entry name" value="PROKAR_LIPOPROTEIN"/>
    <property type="match status" value="1"/>
</dbReference>
<evidence type="ECO:0000313" key="2">
    <source>
        <dbReference type="EMBL" id="MBD2529259.1"/>
    </source>
</evidence>
<gene>
    <name evidence="2" type="ORF">H6G97_06600</name>
</gene>
<dbReference type="Proteomes" id="UP000623440">
    <property type="component" value="Unassembled WGS sequence"/>
</dbReference>
<evidence type="ECO:0000313" key="3">
    <source>
        <dbReference type="Proteomes" id="UP000623440"/>
    </source>
</evidence>
<feature type="compositionally biased region" description="Low complexity" evidence="1">
    <location>
        <begin position="514"/>
        <end position="527"/>
    </location>
</feature>